<dbReference type="Proteomes" id="UP001165101">
    <property type="component" value="Unassembled WGS sequence"/>
</dbReference>
<evidence type="ECO:0000313" key="2">
    <source>
        <dbReference type="Proteomes" id="UP001165101"/>
    </source>
</evidence>
<dbReference type="EMBL" id="BSXV01000420">
    <property type="protein sequence ID" value="GME89016.1"/>
    <property type="molecule type" value="Genomic_DNA"/>
</dbReference>
<keyword evidence="2" id="KW-1185">Reference proteome</keyword>
<accession>A0ACB5TIS9</accession>
<protein>
    <submittedName>
        <fullName evidence="1">Unnamed protein product</fullName>
    </submittedName>
</protein>
<evidence type="ECO:0000313" key="1">
    <source>
        <dbReference type="EMBL" id="GME89016.1"/>
    </source>
</evidence>
<proteinExistence type="predicted"/>
<sequence>MSNESSITVAVRIRPFTQQESTRLIQKPQNELFLGDASLQNSDNKRPTSTNKLLNNVGIRKILTAVDDRMLIFDPADTNPLNQMVKSAFPEGFPSHRRNAHHPNYRHQTGIGHHSSRIREHKFVFDRLFDEDAKQEDVYMATTKPLLDSVLDGFNATIFAYGATGCGKTFTVSGTPESPVT</sequence>
<comment type="caution">
    <text evidence="1">The sequence shown here is derived from an EMBL/GenBank/DDBJ whole genome shotgun (WGS) entry which is preliminary data.</text>
</comment>
<organism evidence="1 2">
    <name type="scientific">Candida boidinii</name>
    <name type="common">Yeast</name>
    <dbReference type="NCBI Taxonomy" id="5477"/>
    <lineage>
        <taxon>Eukaryota</taxon>
        <taxon>Fungi</taxon>
        <taxon>Dikarya</taxon>
        <taxon>Ascomycota</taxon>
        <taxon>Saccharomycotina</taxon>
        <taxon>Pichiomycetes</taxon>
        <taxon>Pichiales</taxon>
        <taxon>Pichiaceae</taxon>
        <taxon>Ogataea</taxon>
        <taxon>Ogataea/Candida clade</taxon>
    </lineage>
</organism>
<reference evidence="1" key="1">
    <citation type="submission" date="2023-04" db="EMBL/GenBank/DDBJ databases">
        <title>Candida boidinii NBRC 1967.</title>
        <authorList>
            <person name="Ichikawa N."/>
            <person name="Sato H."/>
            <person name="Tonouchi N."/>
        </authorList>
    </citation>
    <scope>NUCLEOTIDE SEQUENCE</scope>
    <source>
        <strain evidence="1">NBRC 1967</strain>
    </source>
</reference>
<gene>
    <name evidence="1" type="ORF">Cboi01_000122000</name>
</gene>
<name>A0ACB5TIS9_CANBO</name>